<dbReference type="Proteomes" id="UP000789901">
    <property type="component" value="Unassembled WGS sequence"/>
</dbReference>
<comment type="caution">
    <text evidence="1">The sequence shown here is derived from an EMBL/GenBank/DDBJ whole genome shotgun (WGS) entry which is preliminary data.</text>
</comment>
<protein>
    <submittedName>
        <fullName evidence="1">42756_t:CDS:1</fullName>
    </submittedName>
</protein>
<feature type="non-terminal residue" evidence="1">
    <location>
        <position position="1"/>
    </location>
</feature>
<dbReference type="EMBL" id="CAJVQB010008193">
    <property type="protein sequence ID" value="CAG8715381.1"/>
    <property type="molecule type" value="Genomic_DNA"/>
</dbReference>
<reference evidence="1 2" key="1">
    <citation type="submission" date="2021-06" db="EMBL/GenBank/DDBJ databases">
        <authorList>
            <person name="Kallberg Y."/>
            <person name="Tangrot J."/>
            <person name="Rosling A."/>
        </authorList>
    </citation>
    <scope>NUCLEOTIDE SEQUENCE [LARGE SCALE GENOMIC DNA]</scope>
    <source>
        <strain evidence="1 2">120-4 pot B 10/14</strain>
    </source>
</reference>
<evidence type="ECO:0000313" key="2">
    <source>
        <dbReference type="Proteomes" id="UP000789901"/>
    </source>
</evidence>
<evidence type="ECO:0000313" key="1">
    <source>
        <dbReference type="EMBL" id="CAG8715381.1"/>
    </source>
</evidence>
<gene>
    <name evidence="1" type="ORF">GMARGA_LOCUS13071</name>
</gene>
<organism evidence="1 2">
    <name type="scientific">Gigaspora margarita</name>
    <dbReference type="NCBI Taxonomy" id="4874"/>
    <lineage>
        <taxon>Eukaryota</taxon>
        <taxon>Fungi</taxon>
        <taxon>Fungi incertae sedis</taxon>
        <taxon>Mucoromycota</taxon>
        <taxon>Glomeromycotina</taxon>
        <taxon>Glomeromycetes</taxon>
        <taxon>Diversisporales</taxon>
        <taxon>Gigasporaceae</taxon>
        <taxon>Gigaspora</taxon>
    </lineage>
</organism>
<keyword evidence="2" id="KW-1185">Reference proteome</keyword>
<sequence>LLEWINPPVVNLESHYVYKYIYHPLDTVLDDLLQYFHLHSPEHPAKCIAERKRWRHQPPFEISTSAFNQAQEYKVIEENIISYEVINKGNEANCLQPIENSESYYDDVRVYPWKVDIAITYTYKRHSLYLWMCEVKLPNASNCGIYNKLIRSLNDAINDFIIFFSKTAKIITSELKLLFNGQIQLILLWFNSEKLRFTWLAREAMIPISFENYQ</sequence>
<name>A0ABN7V0Z4_GIGMA</name>
<accession>A0ABN7V0Z4</accession>
<proteinExistence type="predicted"/>